<evidence type="ECO:0000259" key="9">
    <source>
        <dbReference type="Pfam" id="PF12122"/>
    </source>
</evidence>
<keyword evidence="6 7" id="KW-0472">Membrane</keyword>
<reference evidence="10" key="1">
    <citation type="submission" date="2022-09" db="EMBL/GenBank/DDBJ databases">
        <authorList>
            <person name="Li Z.-J."/>
        </authorList>
    </citation>
    <scope>NUCLEOTIDE SEQUENCE</scope>
    <source>
        <strain evidence="10">TGB11</strain>
    </source>
</reference>
<dbReference type="InterPro" id="IPR035952">
    <property type="entry name" value="Rhomboid-like_sf"/>
</dbReference>
<accession>A0AA47KKP0</accession>
<evidence type="ECO:0000256" key="1">
    <source>
        <dbReference type="ARBA" id="ARBA00004141"/>
    </source>
</evidence>
<dbReference type="EMBL" id="CP114588">
    <property type="protein sequence ID" value="WBA08735.1"/>
    <property type="molecule type" value="Genomic_DNA"/>
</dbReference>
<evidence type="ECO:0000313" key="11">
    <source>
        <dbReference type="Proteomes" id="UP001164748"/>
    </source>
</evidence>
<dbReference type="InterPro" id="IPR022732">
    <property type="entry name" value="Peptidase_S54_GlpG_N"/>
</dbReference>
<dbReference type="Pfam" id="PF01694">
    <property type="entry name" value="Rhomboid"/>
    <property type="match status" value="1"/>
</dbReference>
<sequence>MQKLAVLPNARLAQAFVDYAAAHQVSLELAPEPDAQVAIWLVNDNDKAWVDSELERFIADPMHSRYQAASWQVAETRHARFHYPSAGLWQTVKDKSGPVTLMVMGASVVLFALMTLGGFEVVVRSLLFPADSEQRWQLWRLFSHALLHFSALHIIFNLLWWWVLGGRIERLGSSSKLVQIFLFAALFSGLGQYWLEGPYFGGLSGVVYALLGYLWWMTWLAPSRGLTVEKAYVVFMLAWLVIGFFQPMGMNIANMAHLFGLIIGCLLALWDAKRHPSG</sequence>
<dbReference type="InterPro" id="IPR038236">
    <property type="entry name" value="GlpG_N_sf"/>
</dbReference>
<keyword evidence="5 7" id="KW-1133">Transmembrane helix</keyword>
<feature type="domain" description="Peptidase S54 GlpG peptidase N-terminal" evidence="9">
    <location>
        <begin position="1"/>
        <end position="85"/>
    </location>
</feature>
<dbReference type="PANTHER" id="PTHR43066:SF26">
    <property type="entry name" value="RHOMBOID PROTEASE GLPG"/>
    <property type="match status" value="1"/>
</dbReference>
<dbReference type="InterPro" id="IPR023662">
    <property type="entry name" value="Rhomboid_protease_GlpG"/>
</dbReference>
<dbReference type="GO" id="GO:0016020">
    <property type="term" value="C:membrane"/>
    <property type="evidence" value="ECO:0007669"/>
    <property type="project" value="UniProtKB-SubCell"/>
</dbReference>
<proteinExistence type="predicted"/>
<feature type="transmembrane region" description="Helical" evidence="7">
    <location>
        <begin position="141"/>
        <end position="165"/>
    </location>
</feature>
<feature type="transmembrane region" description="Helical" evidence="7">
    <location>
        <begin position="231"/>
        <end position="249"/>
    </location>
</feature>
<gene>
    <name evidence="10" type="primary">glpG</name>
    <name evidence="10" type="ORF">N8M53_00440</name>
</gene>
<evidence type="ECO:0000313" key="10">
    <source>
        <dbReference type="EMBL" id="WBA08735.1"/>
    </source>
</evidence>
<organism evidence="10 11">
    <name type="scientific">Salinivibrio kushneri</name>
    <dbReference type="NCBI Taxonomy" id="1908198"/>
    <lineage>
        <taxon>Bacteria</taxon>
        <taxon>Pseudomonadati</taxon>
        <taxon>Pseudomonadota</taxon>
        <taxon>Gammaproteobacteria</taxon>
        <taxon>Vibrionales</taxon>
        <taxon>Vibrionaceae</taxon>
        <taxon>Salinivibrio</taxon>
    </lineage>
</organism>
<dbReference type="AlphaFoldDB" id="A0AA47KKP0"/>
<feature type="transmembrane region" description="Helical" evidence="7">
    <location>
        <begin position="99"/>
        <end position="121"/>
    </location>
</feature>
<evidence type="ECO:0000256" key="7">
    <source>
        <dbReference type="SAM" id="Phobius"/>
    </source>
</evidence>
<evidence type="ECO:0000256" key="2">
    <source>
        <dbReference type="ARBA" id="ARBA00022475"/>
    </source>
</evidence>
<evidence type="ECO:0000256" key="5">
    <source>
        <dbReference type="ARBA" id="ARBA00022989"/>
    </source>
</evidence>
<dbReference type="Pfam" id="PF12122">
    <property type="entry name" value="Rhomboid_N"/>
    <property type="match status" value="1"/>
</dbReference>
<feature type="transmembrane region" description="Helical" evidence="7">
    <location>
        <begin position="177"/>
        <end position="195"/>
    </location>
</feature>
<dbReference type="EC" id="3.4.21.105" evidence="10"/>
<evidence type="ECO:0000259" key="8">
    <source>
        <dbReference type="Pfam" id="PF01694"/>
    </source>
</evidence>
<dbReference type="InterPro" id="IPR022764">
    <property type="entry name" value="Peptidase_S54_rhomboid_dom"/>
</dbReference>
<dbReference type="RefSeq" id="WP_269579105.1">
    <property type="nucleotide sequence ID" value="NZ_CP114588.1"/>
</dbReference>
<keyword evidence="4 7" id="KW-0812">Transmembrane</keyword>
<keyword evidence="2" id="KW-1003">Cell membrane</keyword>
<keyword evidence="10" id="KW-0645">Protease</keyword>
<dbReference type="Gene3D" id="3.30.70.2350">
    <property type="match status" value="1"/>
</dbReference>
<evidence type="ECO:0000256" key="6">
    <source>
        <dbReference type="ARBA" id="ARBA00023136"/>
    </source>
</evidence>
<dbReference type="NCBIfam" id="TIGR04239">
    <property type="entry name" value="rhombo_GlpG"/>
    <property type="match status" value="1"/>
</dbReference>
<comment type="subcellular location">
    <subcellularLocation>
        <location evidence="1">Membrane</location>
        <topology evidence="1">Multi-pass membrane protein</topology>
    </subcellularLocation>
</comment>
<dbReference type="GO" id="GO:0004252">
    <property type="term" value="F:serine-type endopeptidase activity"/>
    <property type="evidence" value="ECO:0007669"/>
    <property type="project" value="InterPro"/>
</dbReference>
<feature type="domain" description="Peptidase S54 rhomboid" evidence="8">
    <location>
        <begin position="135"/>
        <end position="270"/>
    </location>
</feature>
<protein>
    <submittedName>
        <fullName evidence="10">Rhomboid family intramembrane serine protease GlpG</fullName>
        <ecNumber evidence="10">3.4.21.105</ecNumber>
    </submittedName>
</protein>
<evidence type="ECO:0000256" key="4">
    <source>
        <dbReference type="ARBA" id="ARBA00022692"/>
    </source>
</evidence>
<dbReference type="Gene3D" id="1.20.1540.10">
    <property type="entry name" value="Rhomboid-like"/>
    <property type="match status" value="1"/>
</dbReference>
<dbReference type="GO" id="GO:0006508">
    <property type="term" value="P:proteolysis"/>
    <property type="evidence" value="ECO:0007669"/>
    <property type="project" value="UniProtKB-KW"/>
</dbReference>
<feature type="transmembrane region" description="Helical" evidence="7">
    <location>
        <begin position="255"/>
        <end position="272"/>
    </location>
</feature>
<keyword evidence="10" id="KW-0378">Hydrolase</keyword>
<dbReference type="Proteomes" id="UP001164748">
    <property type="component" value="Chromosome"/>
</dbReference>
<keyword evidence="3" id="KW-0997">Cell inner membrane</keyword>
<name>A0AA47KKP0_9GAMM</name>
<feature type="transmembrane region" description="Helical" evidence="7">
    <location>
        <begin position="201"/>
        <end position="219"/>
    </location>
</feature>
<dbReference type="PANTHER" id="PTHR43066">
    <property type="entry name" value="RHOMBOID-RELATED PROTEIN"/>
    <property type="match status" value="1"/>
</dbReference>
<dbReference type="SUPFAM" id="SSF144091">
    <property type="entry name" value="Rhomboid-like"/>
    <property type="match status" value="1"/>
</dbReference>
<evidence type="ECO:0000256" key="3">
    <source>
        <dbReference type="ARBA" id="ARBA00022519"/>
    </source>
</evidence>